<dbReference type="SUPFAM" id="SSF51735">
    <property type="entry name" value="NAD(P)-binding Rossmann-fold domains"/>
    <property type="match status" value="1"/>
</dbReference>
<dbReference type="Gene3D" id="3.30.360.10">
    <property type="entry name" value="Dihydrodipicolinate Reductase, domain 2"/>
    <property type="match status" value="1"/>
</dbReference>
<dbReference type="Proteomes" id="UP000503462">
    <property type="component" value="Chromosome 1"/>
</dbReference>
<dbReference type="GO" id="GO:0000166">
    <property type="term" value="F:nucleotide binding"/>
    <property type="evidence" value="ECO:0007669"/>
    <property type="project" value="InterPro"/>
</dbReference>
<dbReference type="InterPro" id="IPR036291">
    <property type="entry name" value="NAD(P)-bd_dom_sf"/>
</dbReference>
<sequence length="519" mass="58461">MAPLMDDRPSQPQDCVPRFLVVGAGSRGNAYARGLTESGLGVVAAVAEPVEFKRRQLGRRYIWRADEPVPEQEFDDWRDYLSFEQQRREDERAGKSVSPGIDAVFICIQDNQHVHAVTALAPLGLHVLCEKPLATTFHDCLSIQKAIETGPKSLFAIGHVLRYSPHNMMLRHLVREKKAIGDVISLEHTEPIGWWHFSHSYVRGYWRKEATSAPSLLTKSCHDIDFIMWMMCSPLDHNTEQPHLPSTISSSGSLKQFRRPQKPKAAGDATNCMSCPLQESCQYSAKRIYFDRHLAKGKALAPKTFWPIDIITPAVESLVMNDKPEEAKTELYKSLSEDYSKSTPVQDIESRPWFGRCVWESDNDVVDDQVVTFTWDDTEEGRGAKSAIFHMIAPTLAQCDRRGWIYGSTGEISYDSKTITVHDFTKDETEVFSPKIPVNSHHGGGDVGIVQQFAKAIMAVHGKELSVAQAQREYIGADAEEIIRSHAAVFAAEEARRDQKVVHWSRWWQDNAASVLAKE</sequence>
<dbReference type="Gene3D" id="3.40.50.720">
    <property type="entry name" value="NAD(P)-binding Rossmann-like Domain"/>
    <property type="match status" value="1"/>
</dbReference>
<feature type="domain" description="Gfo/Idh/MocA-like oxidoreductase N-terminal" evidence="1">
    <location>
        <begin position="18"/>
        <end position="149"/>
    </location>
</feature>
<gene>
    <name evidence="2" type="ORF">AMS68_001095</name>
</gene>
<dbReference type="PANTHER" id="PTHR43377:SF12">
    <property type="entry name" value="BINDING ROSSMANN FOLD OXIDOREDUCTASE, PUTATIVE (AFU_ORTHOLOGUE AFUA_3G11840)-RELATED"/>
    <property type="match status" value="1"/>
</dbReference>
<dbReference type="SUPFAM" id="SSF55347">
    <property type="entry name" value="Glyceraldehyde-3-phosphate dehydrogenase-like, C-terminal domain"/>
    <property type="match status" value="1"/>
</dbReference>
<name>A0A6H0XLT0_9PEZI</name>
<dbReference type="InterPro" id="IPR051450">
    <property type="entry name" value="Gfo/Idh/MocA_Oxidoreductases"/>
</dbReference>
<proteinExistence type="predicted"/>
<keyword evidence="3" id="KW-1185">Reference proteome</keyword>
<accession>A0A6H0XLT0</accession>
<dbReference type="PANTHER" id="PTHR43377">
    <property type="entry name" value="BILIVERDIN REDUCTASE A"/>
    <property type="match status" value="1"/>
</dbReference>
<dbReference type="Pfam" id="PF01408">
    <property type="entry name" value="GFO_IDH_MocA"/>
    <property type="match status" value="1"/>
</dbReference>
<dbReference type="OrthoDB" id="2129491at2759"/>
<dbReference type="InterPro" id="IPR000683">
    <property type="entry name" value="Gfo/Idh/MocA-like_OxRdtase_N"/>
</dbReference>
<reference evidence="2 3" key="1">
    <citation type="journal article" date="2016" name="Sci. Rep.">
        <title>Peltaster fructicola genome reveals evolution from an invasive phytopathogen to an ectophytic parasite.</title>
        <authorList>
            <person name="Xu C."/>
            <person name="Chen H."/>
            <person name="Gleason M.L."/>
            <person name="Xu J.R."/>
            <person name="Liu H."/>
            <person name="Zhang R."/>
            <person name="Sun G."/>
        </authorList>
    </citation>
    <scope>NUCLEOTIDE SEQUENCE [LARGE SCALE GENOMIC DNA]</scope>
    <source>
        <strain evidence="2 3">LNHT1506</strain>
    </source>
</reference>
<evidence type="ECO:0000313" key="3">
    <source>
        <dbReference type="Proteomes" id="UP000503462"/>
    </source>
</evidence>
<protein>
    <recommendedName>
        <fullName evidence="1">Gfo/Idh/MocA-like oxidoreductase N-terminal domain-containing protein</fullName>
    </recommendedName>
</protein>
<dbReference type="AlphaFoldDB" id="A0A6H0XLT0"/>
<evidence type="ECO:0000313" key="2">
    <source>
        <dbReference type="EMBL" id="QIW95577.1"/>
    </source>
</evidence>
<organism evidence="2 3">
    <name type="scientific">Peltaster fructicola</name>
    <dbReference type="NCBI Taxonomy" id="286661"/>
    <lineage>
        <taxon>Eukaryota</taxon>
        <taxon>Fungi</taxon>
        <taxon>Dikarya</taxon>
        <taxon>Ascomycota</taxon>
        <taxon>Pezizomycotina</taxon>
        <taxon>Dothideomycetes</taxon>
        <taxon>Dothideomycetes incertae sedis</taxon>
        <taxon>Peltaster</taxon>
    </lineage>
</organism>
<evidence type="ECO:0000259" key="1">
    <source>
        <dbReference type="Pfam" id="PF01408"/>
    </source>
</evidence>
<dbReference type="EMBL" id="CP051139">
    <property type="protein sequence ID" value="QIW95577.1"/>
    <property type="molecule type" value="Genomic_DNA"/>
</dbReference>